<dbReference type="InterPro" id="IPR014729">
    <property type="entry name" value="Rossmann-like_a/b/a_fold"/>
</dbReference>
<dbReference type="GO" id="GO:0008270">
    <property type="term" value="F:zinc ion binding"/>
    <property type="evidence" value="ECO:0007669"/>
    <property type="project" value="InterPro"/>
</dbReference>
<dbReference type="GO" id="GO:0004818">
    <property type="term" value="F:glutamate-tRNA ligase activity"/>
    <property type="evidence" value="ECO:0000318"/>
    <property type="project" value="GO_Central"/>
</dbReference>
<dbReference type="InterPro" id="IPR004527">
    <property type="entry name" value="Glu-tRNA-ligase_bac/mito"/>
</dbReference>
<dbReference type="KEGG" id="hro:HELRODRAFT_113813"/>
<evidence type="ECO:0000256" key="5">
    <source>
        <dbReference type="ARBA" id="ARBA00022741"/>
    </source>
</evidence>
<feature type="transmembrane region" description="Helical" evidence="18">
    <location>
        <begin position="408"/>
        <end position="430"/>
    </location>
</feature>
<evidence type="ECO:0000256" key="7">
    <source>
        <dbReference type="ARBA" id="ARBA00022917"/>
    </source>
</evidence>
<evidence type="ECO:0000256" key="15">
    <source>
        <dbReference type="ARBA" id="ARBA00047479"/>
    </source>
</evidence>
<evidence type="ECO:0000256" key="11">
    <source>
        <dbReference type="ARBA" id="ARBA00044142"/>
    </source>
</evidence>
<comment type="catalytic activity">
    <reaction evidence="16">
        <text>tRNA(Gln) + L-glutamate + ATP = L-glutamyl-tRNA(Gln) + AMP + diphosphate</text>
        <dbReference type="Rhea" id="RHEA:64612"/>
        <dbReference type="Rhea" id="RHEA-COMP:9662"/>
        <dbReference type="Rhea" id="RHEA-COMP:9684"/>
        <dbReference type="ChEBI" id="CHEBI:29985"/>
        <dbReference type="ChEBI" id="CHEBI:30616"/>
        <dbReference type="ChEBI" id="CHEBI:33019"/>
        <dbReference type="ChEBI" id="CHEBI:78442"/>
        <dbReference type="ChEBI" id="CHEBI:78520"/>
        <dbReference type="ChEBI" id="CHEBI:456215"/>
    </reaction>
    <physiologicalReaction direction="left-to-right" evidence="16">
        <dbReference type="Rhea" id="RHEA:64613"/>
    </physiologicalReaction>
</comment>
<evidence type="ECO:0000259" key="19">
    <source>
        <dbReference type="Pfam" id="PF00749"/>
    </source>
</evidence>
<evidence type="ECO:0000256" key="14">
    <source>
        <dbReference type="ARBA" id="ARBA00047366"/>
    </source>
</evidence>
<dbReference type="NCBIfam" id="TIGR00464">
    <property type="entry name" value="gltX_bact"/>
    <property type="match status" value="1"/>
</dbReference>
<organism evidence="21 22">
    <name type="scientific">Helobdella robusta</name>
    <name type="common">Californian leech</name>
    <dbReference type="NCBI Taxonomy" id="6412"/>
    <lineage>
        <taxon>Eukaryota</taxon>
        <taxon>Metazoa</taxon>
        <taxon>Spiralia</taxon>
        <taxon>Lophotrochozoa</taxon>
        <taxon>Annelida</taxon>
        <taxon>Clitellata</taxon>
        <taxon>Hirudinea</taxon>
        <taxon>Rhynchobdellida</taxon>
        <taxon>Glossiphoniidae</taxon>
        <taxon>Helobdella</taxon>
    </lineage>
</organism>
<evidence type="ECO:0000256" key="18">
    <source>
        <dbReference type="SAM" id="Phobius"/>
    </source>
</evidence>
<dbReference type="GeneID" id="20195473"/>
<dbReference type="CDD" id="cd00808">
    <property type="entry name" value="GluRS_core"/>
    <property type="match status" value="1"/>
</dbReference>
<dbReference type="GO" id="GO:0050561">
    <property type="term" value="F:glutamate-tRNA(Gln) ligase activity"/>
    <property type="evidence" value="ECO:0007669"/>
    <property type="project" value="UniProtKB-EC"/>
</dbReference>
<name>T1EFX1_HELRO</name>
<comment type="catalytic activity">
    <reaction evidence="15">
        <text>tRNA(Glx) + L-glutamate + ATP = L-glutamyl-tRNA(Glx) + AMP + diphosphate</text>
        <dbReference type="Rhea" id="RHEA:18397"/>
        <dbReference type="Rhea" id="RHEA-COMP:9713"/>
        <dbReference type="Rhea" id="RHEA-COMP:9716"/>
        <dbReference type="ChEBI" id="CHEBI:29985"/>
        <dbReference type="ChEBI" id="CHEBI:30616"/>
        <dbReference type="ChEBI" id="CHEBI:33019"/>
        <dbReference type="ChEBI" id="CHEBI:78442"/>
        <dbReference type="ChEBI" id="CHEBI:78520"/>
        <dbReference type="ChEBI" id="CHEBI:456215"/>
        <dbReference type="EC" id="6.1.1.24"/>
    </reaction>
    <physiologicalReaction direction="left-to-right" evidence="15">
        <dbReference type="Rhea" id="RHEA:18398"/>
    </physiologicalReaction>
</comment>
<keyword evidence="18" id="KW-0472">Membrane</keyword>
<evidence type="ECO:0000256" key="9">
    <source>
        <dbReference type="ARBA" id="ARBA00030865"/>
    </source>
</evidence>
<dbReference type="SUPFAM" id="SSF52374">
    <property type="entry name" value="Nucleotidylyl transferase"/>
    <property type="match status" value="1"/>
</dbReference>
<keyword evidence="22" id="KW-1185">Reference proteome</keyword>
<dbReference type="GO" id="GO:0006424">
    <property type="term" value="P:glutamyl-tRNA aminoacylation"/>
    <property type="evidence" value="ECO:0000318"/>
    <property type="project" value="GO_Central"/>
</dbReference>
<reference evidence="22" key="1">
    <citation type="submission" date="2012-12" db="EMBL/GenBank/DDBJ databases">
        <authorList>
            <person name="Hellsten U."/>
            <person name="Grimwood J."/>
            <person name="Chapman J.A."/>
            <person name="Shapiro H."/>
            <person name="Aerts A."/>
            <person name="Otillar R.P."/>
            <person name="Terry A.Y."/>
            <person name="Boore J.L."/>
            <person name="Simakov O."/>
            <person name="Marletaz F."/>
            <person name="Cho S.-J."/>
            <person name="Edsinger-Gonzales E."/>
            <person name="Havlak P."/>
            <person name="Kuo D.-H."/>
            <person name="Larsson T."/>
            <person name="Lv J."/>
            <person name="Arendt D."/>
            <person name="Savage R."/>
            <person name="Osoegawa K."/>
            <person name="de Jong P."/>
            <person name="Lindberg D.R."/>
            <person name="Seaver E.C."/>
            <person name="Weisblat D.A."/>
            <person name="Putnam N.H."/>
            <person name="Grigoriev I.V."/>
            <person name="Rokhsar D.S."/>
        </authorList>
    </citation>
    <scope>NUCLEOTIDE SEQUENCE</scope>
</reference>
<dbReference type="OrthoDB" id="428822at2759"/>
<dbReference type="eggNOG" id="KOG1149">
    <property type="taxonomic scope" value="Eukaryota"/>
</dbReference>
<sequence>MFLVTKFIREKSVFLSRFYSVRVRFAPSPTGHIHLGSLRTALYNYLFCKSHRGKYILRIEDTDQTRVIDGATEHLIDMLKWTGIEFDEGPHIIGSQHGPYIQSQRLHIYQEYSNHLLKTNQAYKCFCSSERLDLLRRQAASRGEVPKYDNRCRHLSQKEMDKKLETNLPYVIRFKLEHYLECWQDAVYGPIHYDVAANEGDVVILKSDGYPTYHFANVVDDHLMNITHVLRGVEWQVSTVKHLLLHKAFNWTPPTYAHLPLLQNKDGKKFSKRQNDTHVEHYKNMGYYPEAVLNILTNSGSGFKVQDTSGMSLPQLIDNFDLSKLHTNSTRVDFDRLADFNRLAIQRRLKCDKSKSELIERLRRILEEKYFQNGSSTTSSSSSLSSSSVLSSTHKTEDFNDDNYLANVLYNTQVIIIIIIIIINIFFNYYQNYNYCYYYYYHVIG</sequence>
<dbReference type="GO" id="GO:0005739">
    <property type="term" value="C:mitochondrion"/>
    <property type="evidence" value="ECO:0000318"/>
    <property type="project" value="GO_Central"/>
</dbReference>
<keyword evidence="7 17" id="KW-0648">Protein biosynthesis</keyword>
<dbReference type="HOGENOM" id="CLU_015768_6_3_1"/>
<protein>
    <recommendedName>
        <fullName evidence="11">Nondiscriminating glutamyl-tRNA synthetase EARS2, mitochondrial</fullName>
        <ecNumber evidence="3">6.1.1.17</ecNumber>
        <ecNumber evidence="10">6.1.1.24</ecNumber>
    </recommendedName>
    <alternativeName>
        <fullName evidence="13">Glutamate--tRNA(Gln) ligase EARS2, mitochondrial</fullName>
    </alternativeName>
    <alternativeName>
        <fullName evidence="9">Glutamyl-tRNA synthetase</fullName>
    </alternativeName>
    <alternativeName>
        <fullName evidence="12">Mitochondrial glutamyl-tRNA synthetase</fullName>
    </alternativeName>
</protein>
<gene>
    <name evidence="21" type="primary">20195473</name>
    <name evidence="20" type="ORF">HELRODRAFT_113813</name>
</gene>
<dbReference type="RefSeq" id="XP_009023446.1">
    <property type="nucleotide sequence ID" value="XM_009025198.1"/>
</dbReference>
<dbReference type="AlphaFoldDB" id="T1EFX1"/>
<evidence type="ECO:0000256" key="17">
    <source>
        <dbReference type="RuleBase" id="RU363037"/>
    </source>
</evidence>
<keyword evidence="18" id="KW-1133">Transmembrane helix</keyword>
<evidence type="ECO:0000256" key="16">
    <source>
        <dbReference type="ARBA" id="ARBA00047689"/>
    </source>
</evidence>
<dbReference type="STRING" id="6412.T1EFX1"/>
<comment type="catalytic activity">
    <reaction evidence="14">
        <text>tRNA(Glu) + L-glutamate + ATP = L-glutamyl-tRNA(Glu) + AMP + diphosphate</text>
        <dbReference type="Rhea" id="RHEA:23540"/>
        <dbReference type="Rhea" id="RHEA-COMP:9663"/>
        <dbReference type="Rhea" id="RHEA-COMP:9680"/>
        <dbReference type="ChEBI" id="CHEBI:29985"/>
        <dbReference type="ChEBI" id="CHEBI:30616"/>
        <dbReference type="ChEBI" id="CHEBI:33019"/>
        <dbReference type="ChEBI" id="CHEBI:78442"/>
        <dbReference type="ChEBI" id="CHEBI:78520"/>
        <dbReference type="ChEBI" id="CHEBI:456215"/>
        <dbReference type="EC" id="6.1.1.17"/>
    </reaction>
    <physiologicalReaction direction="left-to-right" evidence="14">
        <dbReference type="Rhea" id="RHEA:23541"/>
    </physiologicalReaction>
</comment>
<dbReference type="InterPro" id="IPR020058">
    <property type="entry name" value="Glu/Gln-tRNA-synth_Ib_cat-dom"/>
</dbReference>
<dbReference type="FunFam" id="3.40.50.620:FF:000045">
    <property type="entry name" value="Glutamate--tRNA ligase, mitochondrial"/>
    <property type="match status" value="1"/>
</dbReference>
<dbReference type="PANTHER" id="PTHR43311:SF2">
    <property type="entry name" value="GLUTAMATE--TRNA LIGASE, MITOCHONDRIAL-RELATED"/>
    <property type="match status" value="1"/>
</dbReference>
<evidence type="ECO:0000256" key="10">
    <source>
        <dbReference type="ARBA" id="ARBA00044054"/>
    </source>
</evidence>
<dbReference type="InterPro" id="IPR049940">
    <property type="entry name" value="GluQ/Sye"/>
</dbReference>
<evidence type="ECO:0000256" key="2">
    <source>
        <dbReference type="ARBA" id="ARBA00007894"/>
    </source>
</evidence>
<accession>T1EFX1</accession>
<keyword evidence="5 17" id="KW-0547">Nucleotide-binding</keyword>
<dbReference type="PANTHER" id="PTHR43311">
    <property type="entry name" value="GLUTAMATE--TRNA LIGASE"/>
    <property type="match status" value="1"/>
</dbReference>
<dbReference type="InterPro" id="IPR033910">
    <property type="entry name" value="GluRS_core"/>
</dbReference>
<evidence type="ECO:0000313" key="20">
    <source>
        <dbReference type="EMBL" id="ESN98496.1"/>
    </source>
</evidence>
<evidence type="ECO:0000256" key="12">
    <source>
        <dbReference type="ARBA" id="ARBA00044251"/>
    </source>
</evidence>
<dbReference type="PRINTS" id="PR00987">
    <property type="entry name" value="TRNASYNTHGLU"/>
</dbReference>
<keyword evidence="4 17" id="KW-0436">Ligase</keyword>
<comment type="subcellular location">
    <subcellularLocation>
        <location evidence="1">Mitochondrion</location>
    </subcellularLocation>
</comment>
<dbReference type="FunCoup" id="T1EFX1">
    <property type="interactions" value="654"/>
</dbReference>
<reference evidence="20 22" key="2">
    <citation type="journal article" date="2013" name="Nature">
        <title>Insights into bilaterian evolution from three spiralian genomes.</title>
        <authorList>
            <person name="Simakov O."/>
            <person name="Marletaz F."/>
            <person name="Cho S.J."/>
            <person name="Edsinger-Gonzales E."/>
            <person name="Havlak P."/>
            <person name="Hellsten U."/>
            <person name="Kuo D.H."/>
            <person name="Larsson T."/>
            <person name="Lv J."/>
            <person name="Arendt D."/>
            <person name="Savage R."/>
            <person name="Osoegawa K."/>
            <person name="de Jong P."/>
            <person name="Grimwood J."/>
            <person name="Chapman J.A."/>
            <person name="Shapiro H."/>
            <person name="Aerts A."/>
            <person name="Otillar R.P."/>
            <person name="Terry A.Y."/>
            <person name="Boore J.L."/>
            <person name="Grigoriev I.V."/>
            <person name="Lindberg D.R."/>
            <person name="Seaver E.C."/>
            <person name="Weisblat D.A."/>
            <person name="Putnam N.H."/>
            <person name="Rokhsar D.S."/>
        </authorList>
    </citation>
    <scope>NUCLEOTIDE SEQUENCE</scope>
</reference>
<dbReference type="EMBL" id="AMQM01005891">
    <property type="status" value="NOT_ANNOTATED_CDS"/>
    <property type="molecule type" value="Genomic_DNA"/>
</dbReference>
<dbReference type="GO" id="GO:0005524">
    <property type="term" value="F:ATP binding"/>
    <property type="evidence" value="ECO:0007669"/>
    <property type="project" value="UniProtKB-KW"/>
</dbReference>
<reference evidence="21" key="3">
    <citation type="submission" date="2015-06" db="UniProtKB">
        <authorList>
            <consortium name="EnsemblMetazoa"/>
        </authorList>
    </citation>
    <scope>IDENTIFICATION</scope>
</reference>
<dbReference type="EnsemblMetazoa" id="HelroT113813">
    <property type="protein sequence ID" value="HelroP113813"/>
    <property type="gene ID" value="HelroG113813"/>
</dbReference>
<dbReference type="InParanoid" id="T1EFX1"/>
<dbReference type="EC" id="6.1.1.17" evidence="3"/>
<keyword evidence="18" id="KW-0812">Transmembrane</keyword>
<comment type="similarity">
    <text evidence="2">Belongs to the class-I aminoacyl-tRNA synthetase family. Glutamate--tRNA ligase type 1 subfamily.</text>
</comment>
<evidence type="ECO:0000256" key="4">
    <source>
        <dbReference type="ARBA" id="ARBA00022598"/>
    </source>
</evidence>
<dbReference type="Gene3D" id="3.40.50.620">
    <property type="entry name" value="HUPs"/>
    <property type="match status" value="1"/>
</dbReference>
<evidence type="ECO:0000256" key="1">
    <source>
        <dbReference type="ARBA" id="ARBA00004173"/>
    </source>
</evidence>
<dbReference type="InterPro" id="IPR000924">
    <property type="entry name" value="Glu/Gln-tRNA-synth"/>
</dbReference>
<evidence type="ECO:0000256" key="8">
    <source>
        <dbReference type="ARBA" id="ARBA00023146"/>
    </source>
</evidence>
<evidence type="ECO:0000256" key="13">
    <source>
        <dbReference type="ARBA" id="ARBA00044313"/>
    </source>
</evidence>
<dbReference type="OMA" id="HGATNVM"/>
<evidence type="ECO:0000313" key="22">
    <source>
        <dbReference type="Proteomes" id="UP000015101"/>
    </source>
</evidence>
<evidence type="ECO:0000256" key="6">
    <source>
        <dbReference type="ARBA" id="ARBA00022840"/>
    </source>
</evidence>
<proteinExistence type="inferred from homology"/>
<dbReference type="CTD" id="20195473"/>
<dbReference type="EC" id="6.1.1.24" evidence="10"/>
<keyword evidence="8 17" id="KW-0030">Aminoacyl-tRNA synthetase</keyword>
<dbReference type="Pfam" id="PF00749">
    <property type="entry name" value="tRNA-synt_1c"/>
    <property type="match status" value="1"/>
</dbReference>
<evidence type="ECO:0000313" key="21">
    <source>
        <dbReference type="EnsemblMetazoa" id="HelroP113813"/>
    </source>
</evidence>
<dbReference type="Proteomes" id="UP000015101">
    <property type="component" value="Unassembled WGS sequence"/>
</dbReference>
<evidence type="ECO:0000256" key="3">
    <source>
        <dbReference type="ARBA" id="ARBA00012835"/>
    </source>
</evidence>
<dbReference type="EMBL" id="KB097144">
    <property type="protein sequence ID" value="ESN98496.1"/>
    <property type="molecule type" value="Genomic_DNA"/>
</dbReference>
<feature type="domain" description="Glutamyl/glutaminyl-tRNA synthetase class Ib catalytic" evidence="19">
    <location>
        <begin position="21"/>
        <end position="328"/>
    </location>
</feature>
<keyword evidence="6 17" id="KW-0067">ATP-binding</keyword>